<evidence type="ECO:0000256" key="6">
    <source>
        <dbReference type="ARBA" id="ARBA00023014"/>
    </source>
</evidence>
<evidence type="ECO:0000256" key="1">
    <source>
        <dbReference type="ARBA" id="ARBA00001962"/>
    </source>
</evidence>
<reference evidence="8 9" key="1">
    <citation type="submission" date="2020-08" db="EMBL/GenBank/DDBJ databases">
        <title>Genomic Encyclopedia of Type Strains, Phase IV (KMG-IV): sequencing the most valuable type-strain genomes for metagenomic binning, comparative biology and taxonomic classification.</title>
        <authorList>
            <person name="Goeker M."/>
        </authorList>
    </citation>
    <scope>NUCLEOTIDE SEQUENCE [LARGE SCALE GENOMIC DNA]</scope>
    <source>
        <strain evidence="8 9">DSM 27568</strain>
    </source>
</reference>
<proteinExistence type="predicted"/>
<dbReference type="SUPFAM" id="SSF55961">
    <property type="entry name" value="Bet v1-like"/>
    <property type="match status" value="1"/>
</dbReference>
<keyword evidence="4" id="KW-0560">Oxidoreductase</keyword>
<evidence type="ECO:0000313" key="8">
    <source>
        <dbReference type="EMBL" id="MBB3940498.1"/>
    </source>
</evidence>
<dbReference type="Pfam" id="PF00848">
    <property type="entry name" value="Ring_hydroxyl_A"/>
    <property type="match status" value="1"/>
</dbReference>
<keyword evidence="5" id="KW-0408">Iron</keyword>
<dbReference type="PROSITE" id="PS51296">
    <property type="entry name" value="RIESKE"/>
    <property type="match status" value="1"/>
</dbReference>
<dbReference type="InterPro" id="IPR001663">
    <property type="entry name" value="Rng_hydr_dOase-A"/>
</dbReference>
<evidence type="ECO:0000256" key="3">
    <source>
        <dbReference type="ARBA" id="ARBA00022723"/>
    </source>
</evidence>
<dbReference type="InterPro" id="IPR015879">
    <property type="entry name" value="Ring_hydroxy_dOase_asu_C_dom"/>
</dbReference>
<dbReference type="PANTHER" id="PTHR43756:SF5">
    <property type="entry name" value="CHOLINE MONOOXYGENASE, CHLOROPLASTIC"/>
    <property type="match status" value="1"/>
</dbReference>
<protein>
    <submittedName>
        <fullName evidence="8">Phenylpropionate dioxygenase-like ring-hydroxylating dioxygenase large terminal subunit</fullName>
    </submittedName>
</protein>
<dbReference type="Gene3D" id="3.90.380.10">
    <property type="entry name" value="Naphthalene 1,2-dioxygenase Alpha Subunit, Chain A, domain 1"/>
    <property type="match status" value="1"/>
</dbReference>
<evidence type="ECO:0000256" key="2">
    <source>
        <dbReference type="ARBA" id="ARBA00022714"/>
    </source>
</evidence>
<evidence type="ECO:0000259" key="7">
    <source>
        <dbReference type="PROSITE" id="PS51296"/>
    </source>
</evidence>
<dbReference type="Pfam" id="PF00355">
    <property type="entry name" value="Rieske"/>
    <property type="match status" value="1"/>
</dbReference>
<keyword evidence="2" id="KW-0001">2Fe-2S</keyword>
<dbReference type="CDD" id="cd03469">
    <property type="entry name" value="Rieske_RO_Alpha_N"/>
    <property type="match status" value="1"/>
</dbReference>
<dbReference type="GO" id="GO:0051213">
    <property type="term" value="F:dioxygenase activity"/>
    <property type="evidence" value="ECO:0007669"/>
    <property type="project" value="UniProtKB-KW"/>
</dbReference>
<gene>
    <name evidence="8" type="ORF">GGR39_002155</name>
</gene>
<evidence type="ECO:0000256" key="4">
    <source>
        <dbReference type="ARBA" id="ARBA00023002"/>
    </source>
</evidence>
<name>A0A7W6C468_9SPHN</name>
<comment type="caution">
    <text evidence="8">The sequence shown here is derived from an EMBL/GenBank/DDBJ whole genome shotgun (WGS) entry which is preliminary data.</text>
</comment>
<dbReference type="PANTHER" id="PTHR43756">
    <property type="entry name" value="CHOLINE MONOOXYGENASE, CHLOROPLASTIC"/>
    <property type="match status" value="1"/>
</dbReference>
<keyword evidence="8" id="KW-0223">Dioxygenase</keyword>
<dbReference type="GO" id="GO:0051537">
    <property type="term" value="F:2 iron, 2 sulfur cluster binding"/>
    <property type="evidence" value="ECO:0007669"/>
    <property type="project" value="UniProtKB-KW"/>
</dbReference>
<dbReference type="CDD" id="cd08882">
    <property type="entry name" value="RHO_alpha_C_MupW-like"/>
    <property type="match status" value="1"/>
</dbReference>
<organism evidence="8 9">
    <name type="scientific">Novosphingobium fluoreni</name>
    <dbReference type="NCBI Taxonomy" id="1391222"/>
    <lineage>
        <taxon>Bacteria</taxon>
        <taxon>Pseudomonadati</taxon>
        <taxon>Pseudomonadota</taxon>
        <taxon>Alphaproteobacteria</taxon>
        <taxon>Sphingomonadales</taxon>
        <taxon>Sphingomonadaceae</taxon>
        <taxon>Novosphingobium</taxon>
    </lineage>
</organism>
<keyword evidence="3" id="KW-0479">Metal-binding</keyword>
<dbReference type="AlphaFoldDB" id="A0A7W6C468"/>
<evidence type="ECO:0000313" key="9">
    <source>
        <dbReference type="Proteomes" id="UP000561459"/>
    </source>
</evidence>
<dbReference type="GO" id="GO:0005506">
    <property type="term" value="F:iron ion binding"/>
    <property type="evidence" value="ECO:0007669"/>
    <property type="project" value="InterPro"/>
</dbReference>
<evidence type="ECO:0000256" key="5">
    <source>
        <dbReference type="ARBA" id="ARBA00023004"/>
    </source>
</evidence>
<dbReference type="RefSeq" id="WP_183617090.1">
    <property type="nucleotide sequence ID" value="NZ_JACIDY010000004.1"/>
</dbReference>
<dbReference type="InterPro" id="IPR036922">
    <property type="entry name" value="Rieske_2Fe-2S_sf"/>
</dbReference>
<feature type="domain" description="Rieske" evidence="7">
    <location>
        <begin position="37"/>
        <end position="145"/>
    </location>
</feature>
<keyword evidence="9" id="KW-1185">Reference proteome</keyword>
<dbReference type="SUPFAM" id="SSF50022">
    <property type="entry name" value="ISP domain"/>
    <property type="match status" value="1"/>
</dbReference>
<dbReference type="InterPro" id="IPR017941">
    <property type="entry name" value="Rieske_2Fe-2S"/>
</dbReference>
<comment type="cofactor">
    <cofactor evidence="1">
        <name>Fe cation</name>
        <dbReference type="ChEBI" id="CHEBI:24875"/>
    </cofactor>
</comment>
<keyword evidence="6" id="KW-0411">Iron-sulfur</keyword>
<sequence length="444" mass="50776">MNIEAGKTIPNFMVAKENYLSKDFLVREKENLWPQVWQVACREQEIPKPGDYVVYDIADDSIIVARNRDGAIVAYHNVCPHRGRRLATGCGTTNQFRCGFHGWTFDTNGKNILVQDRDDWKGALDCMQLDLHHVKVDSWGGFVFVNMNPDCEPLTEYLGVIPEYLGPYEFENMSFRWYMTLHLPANWKVALEAFIEGYHVAATHPQLLPYQGDDYSMSYAHGKHSNFGYPDAKSPIGMPSPRIKLEWPKDKRDGMLLFFTEYERQLKAIFTDRNHKAIEEKLKEIVPEDASAIEVMMAAIELGRQAAEEEGCGFPEKLTIEHIMMAGADWHVFPNCATLPWFDGALWYRSRPNGDDPDSCIFDIWSLKRYAKGQEPPIERQLHKSMDGVSAGQILDQDIANMGLVQKGMKSRAFKAAVTNPLQEVPVKNFHRTLEQYVMGQSRD</sequence>
<dbReference type="EMBL" id="JACIDY010000004">
    <property type="protein sequence ID" value="MBB3940498.1"/>
    <property type="molecule type" value="Genomic_DNA"/>
</dbReference>
<dbReference type="PRINTS" id="PR00090">
    <property type="entry name" value="RNGDIOXGNASE"/>
</dbReference>
<dbReference type="Proteomes" id="UP000561459">
    <property type="component" value="Unassembled WGS sequence"/>
</dbReference>
<dbReference type="Gene3D" id="2.102.10.10">
    <property type="entry name" value="Rieske [2Fe-2S] iron-sulphur domain"/>
    <property type="match status" value="1"/>
</dbReference>
<accession>A0A7W6C468</accession>